<protein>
    <submittedName>
        <fullName evidence="1">Type VI secretion system protein ImpG</fullName>
    </submittedName>
</protein>
<dbReference type="Proteomes" id="UP000183983">
    <property type="component" value="Unassembled WGS sequence"/>
</dbReference>
<dbReference type="AlphaFoldDB" id="A0A1M7JDQ0"/>
<dbReference type="PIRSF" id="PIRSF028304">
    <property type="entry name" value="UCP028304"/>
    <property type="match status" value="1"/>
</dbReference>
<organism evidence="1 2">
    <name type="scientific">Pseudomonas asturiensis</name>
    <dbReference type="NCBI Taxonomy" id="1190415"/>
    <lineage>
        <taxon>Bacteria</taxon>
        <taxon>Pseudomonadati</taxon>
        <taxon>Pseudomonadota</taxon>
        <taxon>Gammaproteobacteria</taxon>
        <taxon>Pseudomonadales</taxon>
        <taxon>Pseudomonadaceae</taxon>
        <taxon>Pseudomonas</taxon>
    </lineage>
</organism>
<proteinExistence type="predicted"/>
<dbReference type="Pfam" id="PF05947">
    <property type="entry name" value="T6SS_TssF"/>
    <property type="match status" value="1"/>
</dbReference>
<sequence>MSFNDYYQDELSALRHLGRRFSERNPALAPFLGQTGRDPDVERLLEGFAFLTGRLRQKLDDELPELTHSLMQLLWPNYMRPLPSVSMLEFEPLLRPGPAVLVERSTPVESEPVNGVVCQFRTCFATEVLPLVLKELNYSSTSDGVTLKLHLEMSCDGHVGDVQLTRLRLHLAGDRHISQALYLGLMRKLQGINLNLLDAEGGLLVGQDGQPIEFQIPVSEVCPVGFAEEEALIPYPFNTFRGYRYLQEYFFFQEKFMFVDVKGLGVFNALPEALLKSARGLQLAFTIKGADIQRLRPTLDHVRLYCTPVVNLFEQDALPILVDGKRDEYLLMPSRDSVDSCGVYSVDKVTGWQSGGLGHQEYVVFESFEHDPVADVKANTPFYSVRQRPSLQYEGLDTYLSFDLRGAEYQEAVSIRLTCTNHNLPLQIEVGGISRACDGTPDALRFKNIMPATPSYPPPISRDFLWRVISNMSLNYLSLANIDALKVILETYDLPRHYDQQSEKTSRHLLNGLESISHQPVDRLYKGRPVRGVKTVLVINPDGYVGEGTLFLFASVLNEFFALYASLNSFHELHVKSTHGDIYEWTPRMGLQPLL</sequence>
<dbReference type="NCBIfam" id="TIGR03359">
    <property type="entry name" value="VI_chp_6"/>
    <property type="match status" value="1"/>
</dbReference>
<name>A0A1M7JDQ0_9PSED</name>
<dbReference type="EMBL" id="FRDA01000001">
    <property type="protein sequence ID" value="SHM51124.1"/>
    <property type="molecule type" value="Genomic_DNA"/>
</dbReference>
<dbReference type="STRING" id="1190415.SAMN05216593_101273"/>
<evidence type="ECO:0000313" key="2">
    <source>
        <dbReference type="Proteomes" id="UP000183983"/>
    </source>
</evidence>
<evidence type="ECO:0000313" key="1">
    <source>
        <dbReference type="EMBL" id="SHM51124.1"/>
    </source>
</evidence>
<dbReference type="InterPro" id="IPR010272">
    <property type="entry name" value="T6SS_TssF"/>
</dbReference>
<dbReference type="PANTHER" id="PTHR35370">
    <property type="entry name" value="CYTOPLASMIC PROTEIN-RELATED-RELATED"/>
    <property type="match status" value="1"/>
</dbReference>
<dbReference type="OrthoDB" id="9763676at2"/>
<accession>A0A1M7JDQ0</accession>
<dbReference type="PANTHER" id="PTHR35370:SF4">
    <property type="entry name" value="TYPE VI SECRETION SYSTEM BASEPLATE SUBUNIT TSSF"/>
    <property type="match status" value="1"/>
</dbReference>
<dbReference type="RefSeq" id="WP_073161923.1">
    <property type="nucleotide sequence ID" value="NZ_FRDA01000001.1"/>
</dbReference>
<gene>
    <name evidence="1" type="ORF">SAMN05216593_101273</name>
</gene>
<reference evidence="1 2" key="1">
    <citation type="submission" date="2016-11" db="EMBL/GenBank/DDBJ databases">
        <authorList>
            <person name="Jaros S."/>
            <person name="Januszkiewicz K."/>
            <person name="Wedrychowicz H."/>
        </authorList>
    </citation>
    <scope>NUCLEOTIDE SEQUENCE [LARGE SCALE GENOMIC DNA]</scope>
    <source>
        <strain evidence="1 2">LMG 26898</strain>
    </source>
</reference>